<dbReference type="Pfam" id="PF23769">
    <property type="entry name" value="Beta-prop_WDR75_2nd"/>
    <property type="match status" value="1"/>
</dbReference>
<evidence type="ECO:0000256" key="1">
    <source>
        <dbReference type="ARBA" id="ARBA00004604"/>
    </source>
</evidence>
<evidence type="ECO:0000256" key="3">
    <source>
        <dbReference type="ARBA" id="ARBA00022552"/>
    </source>
</evidence>
<evidence type="ECO:0000256" key="6">
    <source>
        <dbReference type="ARBA" id="ARBA00023163"/>
    </source>
</evidence>
<evidence type="ECO:0000256" key="9">
    <source>
        <dbReference type="SAM" id="MobiDB-lite"/>
    </source>
</evidence>
<feature type="repeat" description="WD" evidence="8">
    <location>
        <begin position="255"/>
        <end position="296"/>
    </location>
</feature>
<dbReference type="InterPro" id="IPR036322">
    <property type="entry name" value="WD40_repeat_dom_sf"/>
</dbReference>
<feature type="compositionally biased region" description="Polar residues" evidence="9">
    <location>
        <begin position="829"/>
        <end position="842"/>
    </location>
</feature>
<keyword evidence="6" id="KW-0804">Transcription</keyword>
<feature type="compositionally biased region" description="Polar residues" evidence="9">
    <location>
        <begin position="790"/>
        <end position="803"/>
    </location>
</feature>
<evidence type="ECO:0000256" key="4">
    <source>
        <dbReference type="ARBA" id="ARBA00022574"/>
    </source>
</evidence>
<evidence type="ECO:0000256" key="8">
    <source>
        <dbReference type="PROSITE-ProRule" id="PRU00221"/>
    </source>
</evidence>
<accession>A0A1B6EFG8</accession>
<comment type="subcellular location">
    <subcellularLocation>
        <location evidence="1">Nucleus</location>
        <location evidence="1">Nucleolus</location>
    </subcellularLocation>
</comment>
<keyword evidence="3" id="KW-0698">rRNA processing</keyword>
<dbReference type="EMBL" id="GEDC01000616">
    <property type="protein sequence ID" value="JAS36682.1"/>
    <property type="molecule type" value="Transcribed_RNA"/>
</dbReference>
<organism evidence="11">
    <name type="scientific">Clastoptera arizonana</name>
    <name type="common">Arizona spittle bug</name>
    <dbReference type="NCBI Taxonomy" id="38151"/>
    <lineage>
        <taxon>Eukaryota</taxon>
        <taxon>Metazoa</taxon>
        <taxon>Ecdysozoa</taxon>
        <taxon>Arthropoda</taxon>
        <taxon>Hexapoda</taxon>
        <taxon>Insecta</taxon>
        <taxon>Pterygota</taxon>
        <taxon>Neoptera</taxon>
        <taxon>Paraneoptera</taxon>
        <taxon>Hemiptera</taxon>
        <taxon>Auchenorrhyncha</taxon>
        <taxon>Cercopoidea</taxon>
        <taxon>Clastopteridae</taxon>
        <taxon>Clastoptera</taxon>
    </lineage>
</organism>
<protein>
    <recommendedName>
        <fullName evidence="10">WD repeat-containing protein 75 second beta-propeller domain-containing protein</fullName>
    </recommendedName>
</protein>
<dbReference type="SMART" id="SM00320">
    <property type="entry name" value="WD40"/>
    <property type="match status" value="5"/>
</dbReference>
<feature type="domain" description="WD repeat-containing protein 75 second beta-propeller" evidence="10">
    <location>
        <begin position="358"/>
        <end position="685"/>
    </location>
</feature>
<dbReference type="GO" id="GO:0045943">
    <property type="term" value="P:positive regulation of transcription by RNA polymerase I"/>
    <property type="evidence" value="ECO:0007669"/>
    <property type="project" value="InterPro"/>
</dbReference>
<evidence type="ECO:0000256" key="2">
    <source>
        <dbReference type="ARBA" id="ARBA00022517"/>
    </source>
</evidence>
<dbReference type="InterPro" id="IPR053826">
    <property type="entry name" value="WDR75"/>
</dbReference>
<feature type="compositionally biased region" description="Basic residues" evidence="9">
    <location>
        <begin position="817"/>
        <end position="828"/>
    </location>
</feature>
<evidence type="ECO:0000256" key="5">
    <source>
        <dbReference type="ARBA" id="ARBA00022737"/>
    </source>
</evidence>
<evidence type="ECO:0000313" key="11">
    <source>
        <dbReference type="EMBL" id="JAS36682.1"/>
    </source>
</evidence>
<dbReference type="InterPro" id="IPR057644">
    <property type="entry name" value="Beta-prop_WDR75_2nd"/>
</dbReference>
<dbReference type="Pfam" id="PF23869">
    <property type="entry name" value="Beta-prop_WDR75_1st"/>
    <property type="match status" value="1"/>
</dbReference>
<dbReference type="PANTHER" id="PTHR44215">
    <property type="entry name" value="WD REPEAT-CONTAINING PROTEIN 75"/>
    <property type="match status" value="1"/>
</dbReference>
<keyword evidence="2" id="KW-0690">Ribosome biogenesis</keyword>
<feature type="region of interest" description="Disordered" evidence="9">
    <location>
        <begin position="784"/>
        <end position="849"/>
    </location>
</feature>
<proteinExistence type="predicted"/>
<evidence type="ECO:0000256" key="7">
    <source>
        <dbReference type="ARBA" id="ARBA00023242"/>
    </source>
</evidence>
<dbReference type="GO" id="GO:0006364">
    <property type="term" value="P:rRNA processing"/>
    <property type="evidence" value="ECO:0007669"/>
    <property type="project" value="UniProtKB-KW"/>
</dbReference>
<dbReference type="PANTHER" id="PTHR44215:SF1">
    <property type="entry name" value="WD REPEAT-CONTAINING PROTEIN 75"/>
    <property type="match status" value="1"/>
</dbReference>
<dbReference type="GO" id="GO:0003723">
    <property type="term" value="F:RNA binding"/>
    <property type="evidence" value="ECO:0007669"/>
    <property type="project" value="InterPro"/>
</dbReference>
<evidence type="ECO:0000259" key="10">
    <source>
        <dbReference type="Pfam" id="PF23769"/>
    </source>
</evidence>
<sequence length="849" mass="96052">MVILKENHQIIEKSMNENIIIHRKEGGSLIKRKPVFSPDGKYVYLLCQWCVNAFSTLTGEFIRQYVPQNMKNDKLVGLAVEENFVFSLSSKGYLTKWRYNAVMPLSTIKLKKQKSREISDLGLLKYNAKTSEYDCYVYEKEENKCFVNIVVYNISSGEFIKNLYVSADDSPHSISFGKVGSEYYVGTIKQTRATVIFLKKSSKNYSFLAGNNRIWTAVGCHPEQCIIAFGDNTGRIVVWTHSADSARESCPKAIFHWHTLPVRHVEFSATGSYLYSGGGEGVMVRWNVESPNIRNFLPRLPAPVEHISLSNDNQIIAISTSDNGIQLVDAQNRLFCVIQNLTWGICVVKGSTLFPVGLTWDPLTKCLVLNGRPGHLQFYNPQYKKLLYNLDITGQNYLSQERNKEIINTDVTHAQLSGDGKWMVTVETRNDKETSIEVWLKFWQYKFNARQFSLNTCVELPHYGPVNCVRFQPILPSQTEKHISDYVVVTTGNDKKFRLWTSVESVSIHKDGVKWGCESVGFYREQLAGAVSFSSDGSLLGVIFGPTLTIWDVDTNQMNATLTRDNNNLRFVEFGKKNCSHLVVTTNESNLYVWNILTLTVLWNVPLQVDILFADPNSSNMAIFTDSNKLFVFTPSSPDPLYEHINVCKDGVKPLAGIFIPRTKLLNHTTTPWLENSQLYFIDSNQELLFVDLEREGEDEKAVANVMESDTPTTPFSILVAKETVSSVEEKNNTNMHTQFGVLGGDTVKQLLTAPAHTIPHISSLCESFLKSLVIKKNMGKKELKEEQETLPTFTEGDSSSDSEAPHTTVKSPAPDKKKKRRRQRKSSTRNSFSFEENSTWPLSDVFAE</sequence>
<dbReference type="AlphaFoldDB" id="A0A1B6EFG8"/>
<dbReference type="PROSITE" id="PS50082">
    <property type="entry name" value="WD_REPEATS_2"/>
    <property type="match status" value="1"/>
</dbReference>
<name>A0A1B6EFG8_9HEMI</name>
<reference evidence="11" key="1">
    <citation type="submission" date="2015-12" db="EMBL/GenBank/DDBJ databases">
        <title>De novo transcriptome assembly of four potential Pierce s Disease insect vectors from Arizona vineyards.</title>
        <authorList>
            <person name="Tassone E.E."/>
        </authorList>
    </citation>
    <scope>NUCLEOTIDE SEQUENCE</scope>
</reference>
<keyword evidence="5" id="KW-0677">Repeat</keyword>
<dbReference type="InterPro" id="IPR001680">
    <property type="entry name" value="WD40_rpt"/>
</dbReference>
<dbReference type="GO" id="GO:0032040">
    <property type="term" value="C:small-subunit processome"/>
    <property type="evidence" value="ECO:0007669"/>
    <property type="project" value="InterPro"/>
</dbReference>
<dbReference type="GO" id="GO:2000234">
    <property type="term" value="P:positive regulation of rRNA processing"/>
    <property type="evidence" value="ECO:0007669"/>
    <property type="project" value="TreeGrafter"/>
</dbReference>
<keyword evidence="4 8" id="KW-0853">WD repeat</keyword>
<keyword evidence="7" id="KW-0539">Nucleus</keyword>
<dbReference type="SUPFAM" id="SSF50978">
    <property type="entry name" value="WD40 repeat-like"/>
    <property type="match status" value="2"/>
</dbReference>
<gene>
    <name evidence="11" type="ORF">g.21938</name>
</gene>
<dbReference type="InterPro" id="IPR015943">
    <property type="entry name" value="WD40/YVTN_repeat-like_dom_sf"/>
</dbReference>
<dbReference type="Gene3D" id="2.130.10.10">
    <property type="entry name" value="YVTN repeat-like/Quinoprotein amine dehydrogenase"/>
    <property type="match status" value="2"/>
</dbReference>